<protein>
    <submittedName>
        <fullName evidence="3">Uncharacterized protein</fullName>
    </submittedName>
</protein>
<accession>A0A0J0XHN9</accession>
<dbReference type="InterPro" id="IPR042534">
    <property type="entry name" value="SAP18_sf"/>
</dbReference>
<gene>
    <name evidence="3" type="ORF">CC85DRAFT_287343</name>
</gene>
<organism evidence="3 4">
    <name type="scientific">Cutaneotrichosporon oleaginosum</name>
    <dbReference type="NCBI Taxonomy" id="879819"/>
    <lineage>
        <taxon>Eukaryota</taxon>
        <taxon>Fungi</taxon>
        <taxon>Dikarya</taxon>
        <taxon>Basidiomycota</taxon>
        <taxon>Agaricomycotina</taxon>
        <taxon>Tremellomycetes</taxon>
        <taxon>Trichosporonales</taxon>
        <taxon>Trichosporonaceae</taxon>
        <taxon>Cutaneotrichosporon</taxon>
    </lineage>
</organism>
<dbReference type="Proteomes" id="UP000053611">
    <property type="component" value="Unassembled WGS sequence"/>
</dbReference>
<dbReference type="Gene3D" id="3.10.20.550">
    <property type="entry name" value="ASAP complex, SAP18 subunit"/>
    <property type="match status" value="1"/>
</dbReference>
<dbReference type="AlphaFoldDB" id="A0A0J0XHN9"/>
<feature type="compositionally biased region" description="Basic and acidic residues" evidence="2">
    <location>
        <begin position="166"/>
        <end position="185"/>
    </location>
</feature>
<feature type="compositionally biased region" description="Basic and acidic residues" evidence="2">
    <location>
        <begin position="223"/>
        <end position="232"/>
    </location>
</feature>
<keyword evidence="4" id="KW-1185">Reference proteome</keyword>
<dbReference type="RefSeq" id="XP_018277112.1">
    <property type="nucleotide sequence ID" value="XM_018423826.1"/>
</dbReference>
<reference evidence="3 4" key="1">
    <citation type="submission" date="2015-03" db="EMBL/GenBank/DDBJ databases">
        <title>Genomics and transcriptomics of the oil-accumulating basidiomycete yeast T. oleaginosus allow insights into substrate utilization and the diverse evolutionary trajectories of mating systems in fungi.</title>
        <authorList>
            <consortium name="DOE Joint Genome Institute"/>
            <person name="Kourist R."/>
            <person name="Kracht O."/>
            <person name="Bracharz F."/>
            <person name="Lipzen A."/>
            <person name="Nolan M."/>
            <person name="Ohm R."/>
            <person name="Grigoriev I."/>
            <person name="Sun S."/>
            <person name="Heitman J."/>
            <person name="Bruck T."/>
            <person name="Nowrousian M."/>
        </authorList>
    </citation>
    <scope>NUCLEOTIDE SEQUENCE [LARGE SCALE GENOMIC DNA]</scope>
    <source>
        <strain evidence="3 4">IBC0246</strain>
    </source>
</reference>
<feature type="region of interest" description="Disordered" evidence="2">
    <location>
        <begin position="166"/>
        <end position="232"/>
    </location>
</feature>
<evidence type="ECO:0000256" key="2">
    <source>
        <dbReference type="SAM" id="MobiDB-lite"/>
    </source>
</evidence>
<dbReference type="GO" id="GO:0005634">
    <property type="term" value="C:nucleus"/>
    <property type="evidence" value="ECO:0007669"/>
    <property type="project" value="TreeGrafter"/>
</dbReference>
<feature type="compositionally biased region" description="Basic and acidic residues" evidence="2">
    <location>
        <begin position="197"/>
        <end position="215"/>
    </location>
</feature>
<comment type="similarity">
    <text evidence="1">Belongs to the SAP18 family.</text>
</comment>
<evidence type="ECO:0000256" key="1">
    <source>
        <dbReference type="ARBA" id="ARBA00009143"/>
    </source>
</evidence>
<feature type="compositionally biased region" description="Polar residues" evidence="2">
    <location>
        <begin position="25"/>
        <end position="36"/>
    </location>
</feature>
<dbReference type="InterPro" id="IPR010516">
    <property type="entry name" value="SAP18"/>
</dbReference>
<dbReference type="Pfam" id="PF06487">
    <property type="entry name" value="SAP18"/>
    <property type="match status" value="1"/>
</dbReference>
<dbReference type="PANTHER" id="PTHR13082:SF0">
    <property type="entry name" value="HISTONE DEACETYLASE COMPLEX SUBUNIT SAP18"/>
    <property type="match status" value="1"/>
</dbReference>
<dbReference type="STRING" id="879819.A0A0J0XHN9"/>
<evidence type="ECO:0000313" key="3">
    <source>
        <dbReference type="EMBL" id="KLT40621.1"/>
    </source>
</evidence>
<sequence length="232" mass="26348">MARSPSRSRSRSCSRSRSLGRARTVSMSPARSSTPEDTACPFLIRMFVTRKHTALRDFDDNRLPTRDEYHVYGLKSSTPTSLVQQLYAVLPAPYRSPVARYSFKHVYVDASEAGLYKAREMVSFTGREFEATVGGEGRGVAEETLDEYGFIKGDLISVAVNIPEPSRRAEGREREHAHARELPRDVHRRPQPARGGWRRDEGRDARTGPDSERWGRRSRSPVGRRDSWRGRA</sequence>
<feature type="region of interest" description="Disordered" evidence="2">
    <location>
        <begin position="1"/>
        <end position="36"/>
    </location>
</feature>
<feature type="compositionally biased region" description="Basic residues" evidence="2">
    <location>
        <begin position="1"/>
        <end position="20"/>
    </location>
</feature>
<evidence type="ECO:0000313" key="4">
    <source>
        <dbReference type="Proteomes" id="UP000053611"/>
    </source>
</evidence>
<name>A0A0J0XHN9_9TREE</name>
<dbReference type="OrthoDB" id="440566at2759"/>
<proteinExistence type="inferred from homology"/>
<dbReference type="PANTHER" id="PTHR13082">
    <property type="entry name" value="SAP18"/>
    <property type="match status" value="1"/>
</dbReference>
<dbReference type="GeneID" id="28984429"/>
<dbReference type="EMBL" id="KQ087232">
    <property type="protein sequence ID" value="KLT40621.1"/>
    <property type="molecule type" value="Genomic_DNA"/>
</dbReference>